<feature type="transmembrane region" description="Helical" evidence="1">
    <location>
        <begin position="94"/>
        <end position="118"/>
    </location>
</feature>
<feature type="transmembrane region" description="Helical" evidence="1">
    <location>
        <begin position="197"/>
        <end position="219"/>
    </location>
</feature>
<evidence type="ECO:0000313" key="2">
    <source>
        <dbReference type="EMBL" id="RKP37309.1"/>
    </source>
</evidence>
<gene>
    <name evidence="2" type="ORF">BJ085DRAFT_10807</name>
</gene>
<dbReference type="PANTHER" id="PTHR12242">
    <property type="entry name" value="OS02G0130600 PROTEIN-RELATED"/>
    <property type="match status" value="1"/>
</dbReference>
<sequence length="236" mass="27483">ENFDPERFVTSNIVGPRFLFYARLLIALYSLATIVVMFVTSEERFFWYMTSWSFFGLTIYFALATFISWRYCFGPLRFTEHQNPLARVSTPVRAAYWFLYESVAVLHLLVPIVFWALLSSAFDTSTSLTMFSSIGPHATDFFLMATEVLFNRQLLQLSHMVVLLIVLALYLALAYLVWGATQVFVYSFLNFHKLHGYIALVVLAMGVFCCLLFLIQYFVHRGRDYVFRRRRAVLVV</sequence>
<feature type="transmembrane region" description="Helical" evidence="1">
    <location>
        <begin position="45"/>
        <end position="73"/>
    </location>
</feature>
<dbReference type="AlphaFoldDB" id="A0A4V1J4Z8"/>
<dbReference type="PANTHER" id="PTHR12242:SF1">
    <property type="entry name" value="MYND-TYPE DOMAIN-CONTAINING PROTEIN"/>
    <property type="match status" value="1"/>
</dbReference>
<dbReference type="EMBL" id="ML002511">
    <property type="protein sequence ID" value="RKP37309.1"/>
    <property type="molecule type" value="Genomic_DNA"/>
</dbReference>
<keyword evidence="3" id="KW-1185">Reference proteome</keyword>
<reference evidence="3" key="1">
    <citation type="journal article" date="2018" name="Nat. Microbiol.">
        <title>Leveraging single-cell genomics to expand the fungal tree of life.</title>
        <authorList>
            <person name="Ahrendt S.R."/>
            <person name="Quandt C.A."/>
            <person name="Ciobanu D."/>
            <person name="Clum A."/>
            <person name="Salamov A."/>
            <person name="Andreopoulos B."/>
            <person name="Cheng J.F."/>
            <person name="Woyke T."/>
            <person name="Pelin A."/>
            <person name="Henrissat B."/>
            <person name="Reynolds N.K."/>
            <person name="Benny G.L."/>
            <person name="Smith M.E."/>
            <person name="James T.Y."/>
            <person name="Grigoriev I.V."/>
        </authorList>
    </citation>
    <scope>NUCLEOTIDE SEQUENCE [LARGE SCALE GENOMIC DNA]</scope>
    <source>
        <strain evidence="3">RSA 468</strain>
    </source>
</reference>
<keyword evidence="1" id="KW-0812">Transmembrane</keyword>
<protein>
    <submittedName>
        <fullName evidence="2">Uncharacterized protein</fullName>
    </submittedName>
</protein>
<dbReference type="STRING" id="215637.A0A4V1J4Z8"/>
<evidence type="ECO:0000256" key="1">
    <source>
        <dbReference type="SAM" id="Phobius"/>
    </source>
</evidence>
<dbReference type="Proteomes" id="UP000268162">
    <property type="component" value="Unassembled WGS sequence"/>
</dbReference>
<evidence type="ECO:0000313" key="3">
    <source>
        <dbReference type="Proteomes" id="UP000268162"/>
    </source>
</evidence>
<feature type="transmembrane region" description="Helical" evidence="1">
    <location>
        <begin position="130"/>
        <end position="150"/>
    </location>
</feature>
<feature type="transmembrane region" description="Helical" evidence="1">
    <location>
        <begin position="20"/>
        <end position="39"/>
    </location>
</feature>
<keyword evidence="1" id="KW-0472">Membrane</keyword>
<name>A0A4V1J4Z8_9FUNG</name>
<feature type="non-terminal residue" evidence="2">
    <location>
        <position position="236"/>
    </location>
</feature>
<proteinExistence type="predicted"/>
<keyword evidence="1" id="KW-1133">Transmembrane helix</keyword>
<dbReference type="GO" id="GO:0016020">
    <property type="term" value="C:membrane"/>
    <property type="evidence" value="ECO:0007669"/>
    <property type="project" value="TreeGrafter"/>
</dbReference>
<feature type="non-terminal residue" evidence="2">
    <location>
        <position position="1"/>
    </location>
</feature>
<accession>A0A4V1J4Z8</accession>
<organism evidence="2 3">
    <name type="scientific">Dimargaris cristalligena</name>
    <dbReference type="NCBI Taxonomy" id="215637"/>
    <lineage>
        <taxon>Eukaryota</taxon>
        <taxon>Fungi</taxon>
        <taxon>Fungi incertae sedis</taxon>
        <taxon>Zoopagomycota</taxon>
        <taxon>Kickxellomycotina</taxon>
        <taxon>Dimargaritomycetes</taxon>
        <taxon>Dimargaritales</taxon>
        <taxon>Dimargaritaceae</taxon>
        <taxon>Dimargaris</taxon>
    </lineage>
</organism>
<feature type="transmembrane region" description="Helical" evidence="1">
    <location>
        <begin position="162"/>
        <end position="185"/>
    </location>
</feature>